<accession>A0A1B7KRF4</accession>
<protein>
    <submittedName>
        <fullName evidence="1">Uncharacterized protein</fullName>
    </submittedName>
</protein>
<dbReference type="EMBL" id="LXMA01000023">
    <property type="protein sequence ID" value="OAT72674.1"/>
    <property type="molecule type" value="Genomic_DNA"/>
</dbReference>
<dbReference type="AlphaFoldDB" id="A0A1B7KRF4"/>
<gene>
    <name evidence="1" type="ORF">A7K69_06930</name>
</gene>
<sequence>MATLLNPEKEMYGPRTEQAVAVLSRLLSMDWFANVGTSHYRKEAEEAIHEWMEGFHLEHYHIRWLEEGELVPSLAEMNLAKSPLWRSLFPIPERMKQAAAAAERDGCLVKLADEIPAYLFHHCFDAAYRAFHQYGSSVVKTAVCSVMYIGGMACAWESIGDLDGWESNPFRALLRVLEYGHWLLGMDEEQLYLF</sequence>
<evidence type="ECO:0000313" key="1">
    <source>
        <dbReference type="EMBL" id="OAT72674.1"/>
    </source>
</evidence>
<evidence type="ECO:0000313" key="2">
    <source>
        <dbReference type="Proteomes" id="UP000078290"/>
    </source>
</evidence>
<dbReference type="OrthoDB" id="2875988at2"/>
<name>A0A1B7KRF4_PARTM</name>
<dbReference type="RefSeq" id="WP_064551646.1">
    <property type="nucleotide sequence ID" value="NZ_LXMA01000023.1"/>
</dbReference>
<dbReference type="Proteomes" id="UP000078290">
    <property type="component" value="Unassembled WGS sequence"/>
</dbReference>
<reference evidence="2" key="1">
    <citation type="submission" date="2016-05" db="EMBL/GenBank/DDBJ databases">
        <authorList>
            <person name="Wang W."/>
            <person name="Zhu L."/>
        </authorList>
    </citation>
    <scope>NUCLEOTIDE SEQUENCE [LARGE SCALE GENOMIC DNA]</scope>
    <source>
        <strain evidence="2">W-2</strain>
    </source>
</reference>
<proteinExistence type="predicted"/>
<organism evidence="1 2">
    <name type="scientific">Parageobacillus thermoglucosidasius</name>
    <name type="common">Geobacillus thermoglucosidasius</name>
    <dbReference type="NCBI Taxonomy" id="1426"/>
    <lineage>
        <taxon>Bacteria</taxon>
        <taxon>Bacillati</taxon>
        <taxon>Bacillota</taxon>
        <taxon>Bacilli</taxon>
        <taxon>Bacillales</taxon>
        <taxon>Anoxybacillaceae</taxon>
        <taxon>Parageobacillus</taxon>
    </lineage>
</organism>
<comment type="caution">
    <text evidence="1">The sequence shown here is derived from an EMBL/GenBank/DDBJ whole genome shotgun (WGS) entry which is preliminary data.</text>
</comment>